<feature type="compositionally biased region" description="Low complexity" evidence="1">
    <location>
        <begin position="619"/>
        <end position="630"/>
    </location>
</feature>
<sequence>MLRCPELSKLSKLSKVAPRAKSVNFRRQTPGSVVQVLRPFKFLSNVLDPTHPAASTPKNRFPVFETDALTIRAFPLALLTPPDRAWTPPLSRPIDTWKERVERFLSANVAARAPDEEEGLSFEPMKLHCSKKDRVPMSFVNVTSKKRTSNKRHIRHKIASRLKIAINLIVSRGADAVEDRGKRRLVMNEREAETMTDKWVSPGWTYIFVPTLEIYRMPYHDLIPMLRKALRQIWDQSQRLEMSWQTQTTNAPVKHNARKPKSGGHLDQRRAPASRRTFSTTSCISAEEKCVHELRSSDDSLLPSKEPELRNTEAKTDQRAFRETVEVGEAARPQEIMTPRTPVGSPSRMVPGLRDEREVYESRIHEAAEVHDDQPVHGTEKYTRGATPPDGAPTKPLVLAGVEFKVPNAIPPGHRSGSGALEEGDDTLPSKPLPLVGAELRRLLKSERDHATTWFGLAELLQDNKRKRHRERRRGLRKKGSRRDLPASQFLDLGVPRASHYDPFGDDELRHERTTPQAQQIGPTHTSSSPQPASDLLHGPATAQPRFNNSLDAFDPFPEAEPVQLRPETKSSAMSIPDFDPFPEVTSTSKPLSGSPSSKASSPPYPDESPVTTPPAAAPSPSGGAPEAVSLPSFDPSAPAADVAGEGSARPSGDAGAPQTKSVEEPHRDLVRRLYTSEPVILPWRTARRRR</sequence>
<feature type="compositionally biased region" description="Pro residues" evidence="1">
    <location>
        <begin position="603"/>
        <end position="618"/>
    </location>
</feature>
<comment type="caution">
    <text evidence="2">The sequence shown here is derived from an EMBL/GenBank/DDBJ whole genome shotgun (WGS) entry which is preliminary data.</text>
</comment>
<feature type="compositionally biased region" description="Basic residues" evidence="1">
    <location>
        <begin position="465"/>
        <end position="481"/>
    </location>
</feature>
<feature type="compositionally biased region" description="Low complexity" evidence="1">
    <location>
        <begin position="587"/>
        <end position="602"/>
    </location>
</feature>
<organism evidence="2 3">
    <name type="scientific">Lyophyllum shimeji</name>
    <name type="common">Hon-shimeji</name>
    <name type="synonym">Tricholoma shimeji</name>
    <dbReference type="NCBI Taxonomy" id="47721"/>
    <lineage>
        <taxon>Eukaryota</taxon>
        <taxon>Fungi</taxon>
        <taxon>Dikarya</taxon>
        <taxon>Basidiomycota</taxon>
        <taxon>Agaricomycotina</taxon>
        <taxon>Agaricomycetes</taxon>
        <taxon>Agaricomycetidae</taxon>
        <taxon>Agaricales</taxon>
        <taxon>Tricholomatineae</taxon>
        <taxon>Lyophyllaceae</taxon>
        <taxon>Lyophyllum</taxon>
    </lineage>
</organism>
<proteinExistence type="predicted"/>
<feature type="compositionally biased region" description="Basic and acidic residues" evidence="1">
    <location>
        <begin position="662"/>
        <end position="672"/>
    </location>
</feature>
<feature type="compositionally biased region" description="Basic and acidic residues" evidence="1">
    <location>
        <begin position="305"/>
        <end position="318"/>
    </location>
</feature>
<accession>A0A9P3UNV6</accession>
<protein>
    <submittedName>
        <fullName evidence="2">Uncharacterized protein</fullName>
    </submittedName>
</protein>
<evidence type="ECO:0000313" key="2">
    <source>
        <dbReference type="EMBL" id="GLB39717.1"/>
    </source>
</evidence>
<keyword evidence="3" id="KW-1185">Reference proteome</keyword>
<name>A0A9P3UNV6_LYOSH</name>
<dbReference type="OrthoDB" id="3265918at2759"/>
<dbReference type="Proteomes" id="UP001063166">
    <property type="component" value="Unassembled WGS sequence"/>
</dbReference>
<evidence type="ECO:0000313" key="3">
    <source>
        <dbReference type="Proteomes" id="UP001063166"/>
    </source>
</evidence>
<feature type="region of interest" description="Disordered" evidence="1">
    <location>
        <begin position="296"/>
        <end position="318"/>
    </location>
</feature>
<gene>
    <name evidence="2" type="ORF">LshimejAT787_0702270</name>
</gene>
<feature type="region of interest" description="Disordered" evidence="1">
    <location>
        <begin position="246"/>
        <end position="280"/>
    </location>
</feature>
<feature type="region of interest" description="Disordered" evidence="1">
    <location>
        <begin position="409"/>
        <end position="433"/>
    </location>
</feature>
<feature type="region of interest" description="Disordered" evidence="1">
    <location>
        <begin position="465"/>
        <end position="678"/>
    </location>
</feature>
<reference evidence="2" key="1">
    <citation type="submission" date="2022-07" db="EMBL/GenBank/DDBJ databases">
        <title>The genome of Lyophyllum shimeji provides insight into the initial evolution of ectomycorrhizal fungal genome.</title>
        <authorList>
            <person name="Kobayashi Y."/>
            <person name="Shibata T."/>
            <person name="Hirakawa H."/>
            <person name="Shigenobu S."/>
            <person name="Nishiyama T."/>
            <person name="Yamada A."/>
            <person name="Hasebe M."/>
            <person name="Kawaguchi M."/>
        </authorList>
    </citation>
    <scope>NUCLEOTIDE SEQUENCE</scope>
    <source>
        <strain evidence="2">AT787</strain>
    </source>
</reference>
<dbReference type="AlphaFoldDB" id="A0A9P3UNV6"/>
<evidence type="ECO:0000256" key="1">
    <source>
        <dbReference type="SAM" id="MobiDB-lite"/>
    </source>
</evidence>
<feature type="compositionally biased region" description="Polar residues" evidence="1">
    <location>
        <begin position="515"/>
        <end position="532"/>
    </location>
</feature>
<dbReference type="EMBL" id="BRPK01000007">
    <property type="protein sequence ID" value="GLB39717.1"/>
    <property type="molecule type" value="Genomic_DNA"/>
</dbReference>